<protein>
    <submittedName>
        <fullName evidence="1">Uncharacterized protein</fullName>
    </submittedName>
</protein>
<dbReference type="EMBL" id="DXCN01000058">
    <property type="protein sequence ID" value="HIY95500.1"/>
    <property type="molecule type" value="Genomic_DNA"/>
</dbReference>
<dbReference type="Proteomes" id="UP000824134">
    <property type="component" value="Unassembled WGS sequence"/>
</dbReference>
<proteinExistence type="predicted"/>
<sequence length="95" mass="10198">MSPSSEQPTGPTDPGTAVGQIFYHFNLRPKPRNRRPIPKGQLDPFAQTGFYVVLASTVQTVTLAPIRCNSYSDLDAPGLILGADPTRESAGQVQS</sequence>
<accession>A0A9D1ZTJ3</accession>
<reference evidence="1" key="1">
    <citation type="journal article" date="2021" name="PeerJ">
        <title>Extensive microbial diversity within the chicken gut microbiome revealed by metagenomics and culture.</title>
        <authorList>
            <person name="Gilroy R."/>
            <person name="Ravi A."/>
            <person name="Getino M."/>
            <person name="Pursley I."/>
            <person name="Horton D.L."/>
            <person name="Alikhan N.F."/>
            <person name="Baker D."/>
            <person name="Gharbi K."/>
            <person name="Hall N."/>
            <person name="Watson M."/>
            <person name="Adriaenssens E.M."/>
            <person name="Foster-Nyarko E."/>
            <person name="Jarju S."/>
            <person name="Secka A."/>
            <person name="Antonio M."/>
            <person name="Oren A."/>
            <person name="Chaudhuri R.R."/>
            <person name="La Ragione R."/>
            <person name="Hildebrand F."/>
            <person name="Pallen M.J."/>
        </authorList>
    </citation>
    <scope>NUCLEOTIDE SEQUENCE</scope>
    <source>
        <strain evidence="1">ChiHjej12B11-9195</strain>
    </source>
</reference>
<comment type="caution">
    <text evidence="1">The sequence shown here is derived from an EMBL/GenBank/DDBJ whole genome shotgun (WGS) entry which is preliminary data.</text>
</comment>
<name>A0A9D1ZTJ3_9MICC</name>
<evidence type="ECO:0000313" key="2">
    <source>
        <dbReference type="Proteomes" id="UP000824134"/>
    </source>
</evidence>
<organism evidence="1 2">
    <name type="scientific">Candidatus Rothia avicola</name>
    <dbReference type="NCBI Taxonomy" id="2840478"/>
    <lineage>
        <taxon>Bacteria</taxon>
        <taxon>Bacillati</taxon>
        <taxon>Actinomycetota</taxon>
        <taxon>Actinomycetes</taxon>
        <taxon>Micrococcales</taxon>
        <taxon>Micrococcaceae</taxon>
        <taxon>Rothia</taxon>
    </lineage>
</organism>
<gene>
    <name evidence="1" type="ORF">H9821_07555</name>
</gene>
<dbReference type="AlphaFoldDB" id="A0A9D1ZTJ3"/>
<evidence type="ECO:0000313" key="1">
    <source>
        <dbReference type="EMBL" id="HIY95500.1"/>
    </source>
</evidence>
<reference evidence="1" key="2">
    <citation type="submission" date="2021-04" db="EMBL/GenBank/DDBJ databases">
        <authorList>
            <person name="Gilroy R."/>
        </authorList>
    </citation>
    <scope>NUCLEOTIDE SEQUENCE</scope>
    <source>
        <strain evidence="1">ChiHjej12B11-9195</strain>
    </source>
</reference>